<dbReference type="AlphaFoldDB" id="L8GGG0"/>
<dbReference type="SUPFAM" id="SSF81383">
    <property type="entry name" value="F-box domain"/>
    <property type="match status" value="1"/>
</dbReference>
<reference evidence="1 2" key="1">
    <citation type="journal article" date="2013" name="Genome Biol.">
        <title>Genome of Acanthamoeba castellanii highlights extensive lateral gene transfer and early evolution of tyrosine kinase signaling.</title>
        <authorList>
            <person name="Clarke M."/>
            <person name="Lohan A.J."/>
            <person name="Liu B."/>
            <person name="Lagkouvardos I."/>
            <person name="Roy S."/>
            <person name="Zafar N."/>
            <person name="Bertelli C."/>
            <person name="Schilde C."/>
            <person name="Kianianmomeni A."/>
            <person name="Burglin T.R."/>
            <person name="Frech C."/>
            <person name="Turcotte B."/>
            <person name="Kopec K.O."/>
            <person name="Synnott J.M."/>
            <person name="Choo C."/>
            <person name="Paponov I."/>
            <person name="Finkler A."/>
            <person name="Soon Heng Tan C."/>
            <person name="Hutchins A.P."/>
            <person name="Weinmeier T."/>
            <person name="Rattei T."/>
            <person name="Chu J.S."/>
            <person name="Gimenez G."/>
            <person name="Irimia M."/>
            <person name="Rigden D.J."/>
            <person name="Fitzpatrick D.A."/>
            <person name="Lorenzo-Morales J."/>
            <person name="Bateman A."/>
            <person name="Chiu C.H."/>
            <person name="Tang P."/>
            <person name="Hegemann P."/>
            <person name="Fromm H."/>
            <person name="Raoult D."/>
            <person name="Greub G."/>
            <person name="Miranda-Saavedra D."/>
            <person name="Chen N."/>
            <person name="Nash P."/>
            <person name="Ginger M.L."/>
            <person name="Horn M."/>
            <person name="Schaap P."/>
            <person name="Caler L."/>
            <person name="Loftus B."/>
        </authorList>
    </citation>
    <scope>NUCLEOTIDE SEQUENCE [LARGE SCALE GENOMIC DNA]</scope>
    <source>
        <strain evidence="1 2">Neff</strain>
    </source>
</reference>
<evidence type="ECO:0000313" key="1">
    <source>
        <dbReference type="EMBL" id="ELR12145.1"/>
    </source>
</evidence>
<gene>
    <name evidence="1" type="ORF">ACA1_140510</name>
</gene>
<sequence>MKATLATTTTWAGLDDNVRACVLLHLEPRDLANVAQTSRAMARESEADAVWATLFLRRFGSDFWGEHVGPHPYHVPPSTTHSPPPPPTVALSASAHPPYRGALTTRDRPTAAQEVEAPRANAWLDMPAVAVFETFVHSVAAAEARPSGSDDDDDDESETATRRALLAFVRGERGADSSGRQGGGWKRAYKRFGAAALFVVCGARVADVIGDRSSRMGEMVRAWQTFCAWGVLVAGETSFARLSAIVDTIKQGISSGRLRYMASWSKDDPPLPSVIENVDVTSPAGNARVLRICVPPAHKWDKSSWTNICAVRRPRNWWNRSAQETGEEANPANYADDDEEPPEYTVAVHFRGLQIGNWLKWNGKRYMRLHAIYAIDCERMADPDYQEQVFRELHGFLGEGKGQFEDGLFVNLHLINAPPDFGPERILERLKIPLLERPGHHCPFYAGPVTFVVTSFTMPPGAAVIDEEEPAAELIMQGLVWLSKQPMADRPHAFVRPGDNLWLCALSDARAEAERNL</sequence>
<dbReference type="GeneID" id="14912659"/>
<dbReference type="EMBL" id="KB008128">
    <property type="protein sequence ID" value="ELR12145.1"/>
    <property type="molecule type" value="Genomic_DNA"/>
</dbReference>
<dbReference type="KEGG" id="acan:ACA1_140510"/>
<accession>L8GGG0</accession>
<keyword evidence="2" id="KW-1185">Reference proteome</keyword>
<organism evidence="1 2">
    <name type="scientific">Acanthamoeba castellanii (strain ATCC 30010 / Neff)</name>
    <dbReference type="NCBI Taxonomy" id="1257118"/>
    <lineage>
        <taxon>Eukaryota</taxon>
        <taxon>Amoebozoa</taxon>
        <taxon>Discosea</taxon>
        <taxon>Longamoebia</taxon>
        <taxon>Centramoebida</taxon>
        <taxon>Acanthamoebidae</taxon>
        <taxon>Acanthamoeba</taxon>
    </lineage>
</organism>
<dbReference type="InterPro" id="IPR036047">
    <property type="entry name" value="F-box-like_dom_sf"/>
</dbReference>
<protein>
    <submittedName>
        <fullName evidence="1">Fbox domain containing protein</fullName>
    </submittedName>
</protein>
<dbReference type="VEuPathDB" id="AmoebaDB:ACA1_140510"/>
<dbReference type="RefSeq" id="XP_004334158.1">
    <property type="nucleotide sequence ID" value="XM_004334110.1"/>
</dbReference>
<dbReference type="Proteomes" id="UP000011083">
    <property type="component" value="Unassembled WGS sequence"/>
</dbReference>
<evidence type="ECO:0000313" key="2">
    <source>
        <dbReference type="Proteomes" id="UP000011083"/>
    </source>
</evidence>
<name>L8GGG0_ACACF</name>
<proteinExistence type="predicted"/>